<organism evidence="1 2">
    <name type="scientific">Plasmodium brasilianum</name>
    <dbReference type="NCBI Taxonomy" id="5824"/>
    <lineage>
        <taxon>Eukaryota</taxon>
        <taxon>Sar</taxon>
        <taxon>Alveolata</taxon>
        <taxon>Apicomplexa</taxon>
        <taxon>Aconoidasida</taxon>
        <taxon>Haemosporida</taxon>
        <taxon>Plasmodiidae</taxon>
        <taxon>Plasmodium</taxon>
        <taxon>Plasmodium (Plasmodium)</taxon>
    </lineage>
</organism>
<protein>
    <submittedName>
        <fullName evidence="1">Uncharacterized protein</fullName>
    </submittedName>
</protein>
<keyword evidence="2" id="KW-1185">Reference proteome</keyword>
<evidence type="ECO:0000313" key="2">
    <source>
        <dbReference type="Proteomes" id="UP001056978"/>
    </source>
</evidence>
<comment type="caution">
    <text evidence="1">The sequence shown here is derived from an EMBL/GenBank/DDBJ whole genome shotgun (WGS) entry which is preliminary data.</text>
</comment>
<evidence type="ECO:0000313" key="1">
    <source>
        <dbReference type="EMBL" id="KAI4834878.1"/>
    </source>
</evidence>
<dbReference type="EMBL" id="CM043782">
    <property type="protein sequence ID" value="KAI4834878.1"/>
    <property type="molecule type" value="Genomic_DNA"/>
</dbReference>
<name>A0ACB9Y197_PLABR</name>
<dbReference type="Proteomes" id="UP001056978">
    <property type="component" value="Chromosome 14"/>
</dbReference>
<proteinExistence type="predicted"/>
<gene>
    <name evidence="1" type="ORF">MKS88_005557</name>
</gene>
<reference evidence="1" key="1">
    <citation type="submission" date="2022-06" db="EMBL/GenBank/DDBJ databases">
        <title>The First Complete Genome of the Simian Malaria Parasite Plasmodium brasilianum.</title>
        <authorList>
            <person name="Bajic M."/>
            <person name="Ravishankar S."/>
        </authorList>
    </citation>
    <scope>NUCLEOTIDE SEQUENCE</scope>
    <source>
        <strain evidence="1">Bolivian I</strain>
    </source>
</reference>
<sequence length="586" mass="68091">MEHENLKEDSSNEDQTRIYKILLLTYAKRLSKYQDQIKNIYFYNSIISNIKDGSHDYLLNEHVTSQHYFIDTLVKSNDSQEFLKSIHLIEEQLNKKENKINEQSSDSFGSNNNNNNGETNNDMINNESSQTDQVNRRTLLNNYIMDVIERSHIFLLLKILFVLFLFEANSKMYFIVSGLFILYNRGFFDVLVNNFSFMSNNESIEQVLRRIRESRNLNNSMENGNIVESYNLNEGTQESNEQNSEQNSEQSNGMNNVQNNGPDNEQTNQNCLTSQGFIQKGEEGKETHEIKNEKTAEKTAEKTNVINELSTRVRMESNRENNDDTKGAVGEWSNDGMYEKNDEEFMEKFNDQFNLKITNKNLKETNEKTGVSMDNMDNQKKSSFFLFKKKKLDEEKNDGIELKVKKSSYDEFNSALNVNEKKDHNLKDETDDEFFNGIDVTHNDGGDVGNLANSGIRRRNINNANNKNANYVNTTNNTNDNDNNTYFHDSSTTFNNLLNNSMSEFINSYCNDSEKNSDTSESRLSNESCKKKETDVQNIKNEEDNNSRIAARRKPTKFEKFIYQSVVMFFMTLLPWWVPDVAYLED</sequence>
<accession>A0ACB9Y197</accession>